<dbReference type="InterPro" id="IPR027417">
    <property type="entry name" value="P-loop_NTPase"/>
</dbReference>
<keyword evidence="16" id="KW-0175">Coiled coil</keyword>
<evidence type="ECO:0000259" key="19">
    <source>
        <dbReference type="Pfam" id="PF13614"/>
    </source>
</evidence>
<feature type="transmembrane region" description="Helical" evidence="17">
    <location>
        <begin position="491"/>
        <end position="510"/>
    </location>
</feature>
<evidence type="ECO:0000256" key="5">
    <source>
        <dbReference type="ARBA" id="ARBA00022475"/>
    </source>
</evidence>
<dbReference type="SUPFAM" id="SSF52540">
    <property type="entry name" value="P-loop containing nucleoside triphosphate hydrolases"/>
    <property type="match status" value="1"/>
</dbReference>
<sequence>MSTQQATLATFTLPEARKQSFNIGNTINKYLYHWPLFVISLSISIAAIIFYLKIARPIYEINATIVIQDEKKNQNQASPLHEIDALSSSRIIENEIEVFKSKQLIKQVVQELSLGTGYQEMDGIFSQDLYNSGPVKLTVLKAGSQDGTVTVTIKDRDTFFIRMPDKTDQAFSFKESFSNKFGTWKLEPTENLDAFIGKQIRISISDVEKTALSYQSKLSVALSNKLSTTIILSIDDEVPQRGKDVLNRIIFNYNLAGTMQRNREARNTLDFIDQRLSSLSKELNDAEKGIEVFKSARGLTDISSNSKISLENMQSNDAHLNEVNVQLSVVQGIERYINSNQSQDKTPTTLGIDDPALRSMIERLAQLNLQRERLLATTPETNPDFEPINRQIVTTKAAIRENVGSIRASLQNTQRKLMSFNQNFESSIKSIPTQERQYISIKRQQAIKETLYTYLLQKREEISVSYASKLAEDRIVDHAYSGPAKQTQRSMAFAGALLIGLGLPIGLIYVRGLFNSKIQSIQEIKDELDLPVVAEIPLERSSNTIQIKSSKATAIGEQFRSLRLKLSYLSSNASTGRVTLITSSVPGEGKSFVSSNLAVSLALSGRKTIILELDLRKPKLNAIFGTNNQHPGIANFLHKTVLLDEIIQVSVSESGLDMIGCGEHISNPSELLETPQLAYLIEYLRNHYDDIVIDSPPVHLVSDAMIISRYADTTFYTIRQGVTQKAELSFLKEIQEQKNLTNINIIFNGIQRLKYGYGYNYNANYYYDTKSKGIASPFSDFWGRF</sequence>
<evidence type="ECO:0000256" key="6">
    <source>
        <dbReference type="ARBA" id="ARBA00022519"/>
    </source>
</evidence>
<keyword evidence="11" id="KW-0067">ATP-binding</keyword>
<dbReference type="Proteomes" id="UP001139411">
    <property type="component" value="Unassembled WGS sequence"/>
</dbReference>
<keyword evidence="13 17" id="KW-0472">Membrane</keyword>
<feature type="domain" description="Polysaccharide chain length determinant N-terminal" evidence="18">
    <location>
        <begin position="34"/>
        <end position="112"/>
    </location>
</feature>
<comment type="similarity">
    <text evidence="3">Belongs to the etk/wzc family.</text>
</comment>
<reference evidence="20" key="1">
    <citation type="submission" date="2022-01" db="EMBL/GenBank/DDBJ databases">
        <title>Novel species in genus Dyadobacter.</title>
        <authorList>
            <person name="Ma C."/>
        </authorList>
    </citation>
    <scope>NUCLEOTIDE SEQUENCE</scope>
    <source>
        <strain evidence="20">CY357</strain>
    </source>
</reference>
<keyword evidence="12 17" id="KW-1133">Transmembrane helix</keyword>
<dbReference type="GO" id="GO:0005886">
    <property type="term" value="C:plasma membrane"/>
    <property type="evidence" value="ECO:0007669"/>
    <property type="project" value="UniProtKB-SubCell"/>
</dbReference>
<dbReference type="PANTHER" id="PTHR32309:SF13">
    <property type="entry name" value="FERRIC ENTEROBACTIN TRANSPORT PROTEIN FEPE"/>
    <property type="match status" value="1"/>
</dbReference>
<keyword evidence="10" id="KW-0418">Kinase</keyword>
<dbReference type="GO" id="GO:0005524">
    <property type="term" value="F:ATP binding"/>
    <property type="evidence" value="ECO:0007669"/>
    <property type="project" value="UniProtKB-KW"/>
</dbReference>
<comment type="similarity">
    <text evidence="2">Belongs to the CpsD/CapB family.</text>
</comment>
<proteinExistence type="inferred from homology"/>
<comment type="caution">
    <text evidence="20">The sequence shown here is derived from an EMBL/GenBank/DDBJ whole genome shotgun (WGS) entry which is preliminary data.</text>
</comment>
<dbReference type="AlphaFoldDB" id="A0A9X1QH70"/>
<evidence type="ECO:0000256" key="8">
    <source>
        <dbReference type="ARBA" id="ARBA00022692"/>
    </source>
</evidence>
<evidence type="ECO:0000256" key="10">
    <source>
        <dbReference type="ARBA" id="ARBA00022777"/>
    </source>
</evidence>
<dbReference type="InterPro" id="IPR050445">
    <property type="entry name" value="Bact_polysacc_biosynth/exp"/>
</dbReference>
<dbReference type="EC" id="2.7.10.2" evidence="4"/>
<evidence type="ECO:0000256" key="15">
    <source>
        <dbReference type="ARBA" id="ARBA00051245"/>
    </source>
</evidence>
<evidence type="ECO:0000313" key="20">
    <source>
        <dbReference type="EMBL" id="MCF2501481.1"/>
    </source>
</evidence>
<dbReference type="CDD" id="cd05387">
    <property type="entry name" value="BY-kinase"/>
    <property type="match status" value="1"/>
</dbReference>
<gene>
    <name evidence="20" type="ORF">L0661_24400</name>
</gene>
<dbReference type="InterPro" id="IPR005702">
    <property type="entry name" value="Wzc-like_C"/>
</dbReference>
<dbReference type="InterPro" id="IPR003856">
    <property type="entry name" value="LPS_length_determ_N"/>
</dbReference>
<keyword evidence="9" id="KW-0547">Nucleotide-binding</keyword>
<dbReference type="Pfam" id="PF13614">
    <property type="entry name" value="AAA_31"/>
    <property type="match status" value="1"/>
</dbReference>
<evidence type="ECO:0000256" key="14">
    <source>
        <dbReference type="ARBA" id="ARBA00023137"/>
    </source>
</evidence>
<dbReference type="Gene3D" id="3.40.50.300">
    <property type="entry name" value="P-loop containing nucleotide triphosphate hydrolases"/>
    <property type="match status" value="1"/>
</dbReference>
<dbReference type="GO" id="GO:0004715">
    <property type="term" value="F:non-membrane spanning protein tyrosine kinase activity"/>
    <property type="evidence" value="ECO:0007669"/>
    <property type="project" value="UniProtKB-EC"/>
</dbReference>
<keyword evidence="7 20" id="KW-0808">Transferase</keyword>
<name>A0A9X1QH70_9BACT</name>
<dbReference type="Pfam" id="PF02706">
    <property type="entry name" value="Wzz"/>
    <property type="match status" value="1"/>
</dbReference>
<keyword evidence="5" id="KW-1003">Cell membrane</keyword>
<comment type="catalytic activity">
    <reaction evidence="15">
        <text>L-tyrosyl-[protein] + ATP = O-phospho-L-tyrosyl-[protein] + ADP + H(+)</text>
        <dbReference type="Rhea" id="RHEA:10596"/>
        <dbReference type="Rhea" id="RHEA-COMP:10136"/>
        <dbReference type="Rhea" id="RHEA-COMP:20101"/>
        <dbReference type="ChEBI" id="CHEBI:15378"/>
        <dbReference type="ChEBI" id="CHEBI:30616"/>
        <dbReference type="ChEBI" id="CHEBI:46858"/>
        <dbReference type="ChEBI" id="CHEBI:61978"/>
        <dbReference type="ChEBI" id="CHEBI:456216"/>
        <dbReference type="EC" id="2.7.10.2"/>
    </reaction>
</comment>
<evidence type="ECO:0000256" key="7">
    <source>
        <dbReference type="ARBA" id="ARBA00022679"/>
    </source>
</evidence>
<dbReference type="EMBL" id="JAKFFV010000021">
    <property type="protein sequence ID" value="MCF2501481.1"/>
    <property type="molecule type" value="Genomic_DNA"/>
</dbReference>
<feature type="domain" description="AAA" evidence="19">
    <location>
        <begin position="587"/>
        <end position="709"/>
    </location>
</feature>
<dbReference type="PANTHER" id="PTHR32309">
    <property type="entry name" value="TYROSINE-PROTEIN KINASE"/>
    <property type="match status" value="1"/>
</dbReference>
<evidence type="ECO:0000256" key="13">
    <source>
        <dbReference type="ARBA" id="ARBA00023136"/>
    </source>
</evidence>
<evidence type="ECO:0000256" key="12">
    <source>
        <dbReference type="ARBA" id="ARBA00022989"/>
    </source>
</evidence>
<evidence type="ECO:0000256" key="4">
    <source>
        <dbReference type="ARBA" id="ARBA00011903"/>
    </source>
</evidence>
<evidence type="ECO:0000256" key="17">
    <source>
        <dbReference type="SAM" id="Phobius"/>
    </source>
</evidence>
<dbReference type="RefSeq" id="WP_235179634.1">
    <property type="nucleotide sequence ID" value="NZ_JAKFFV010000021.1"/>
</dbReference>
<evidence type="ECO:0000256" key="2">
    <source>
        <dbReference type="ARBA" id="ARBA00007316"/>
    </source>
</evidence>
<dbReference type="InterPro" id="IPR025669">
    <property type="entry name" value="AAA_dom"/>
</dbReference>
<dbReference type="NCBIfam" id="TIGR01007">
    <property type="entry name" value="eps_fam"/>
    <property type="match status" value="1"/>
</dbReference>
<keyword evidence="14" id="KW-0829">Tyrosine-protein kinase</keyword>
<keyword evidence="6" id="KW-0997">Cell inner membrane</keyword>
<feature type="transmembrane region" description="Helical" evidence="17">
    <location>
        <begin position="31"/>
        <end position="52"/>
    </location>
</feature>
<evidence type="ECO:0000256" key="9">
    <source>
        <dbReference type="ARBA" id="ARBA00022741"/>
    </source>
</evidence>
<feature type="coiled-coil region" evidence="16">
    <location>
        <begin position="262"/>
        <end position="289"/>
    </location>
</feature>
<evidence type="ECO:0000259" key="18">
    <source>
        <dbReference type="Pfam" id="PF02706"/>
    </source>
</evidence>
<evidence type="ECO:0000256" key="1">
    <source>
        <dbReference type="ARBA" id="ARBA00004429"/>
    </source>
</evidence>
<organism evidence="20 21">
    <name type="scientific">Dyadobacter chenhuakuii</name>
    <dbReference type="NCBI Taxonomy" id="2909339"/>
    <lineage>
        <taxon>Bacteria</taxon>
        <taxon>Pseudomonadati</taxon>
        <taxon>Bacteroidota</taxon>
        <taxon>Cytophagia</taxon>
        <taxon>Cytophagales</taxon>
        <taxon>Spirosomataceae</taxon>
        <taxon>Dyadobacter</taxon>
    </lineage>
</organism>
<evidence type="ECO:0000313" key="21">
    <source>
        <dbReference type="Proteomes" id="UP001139411"/>
    </source>
</evidence>
<evidence type="ECO:0000256" key="16">
    <source>
        <dbReference type="SAM" id="Coils"/>
    </source>
</evidence>
<evidence type="ECO:0000256" key="11">
    <source>
        <dbReference type="ARBA" id="ARBA00022840"/>
    </source>
</evidence>
<evidence type="ECO:0000256" key="3">
    <source>
        <dbReference type="ARBA" id="ARBA00008883"/>
    </source>
</evidence>
<comment type="subcellular location">
    <subcellularLocation>
        <location evidence="1">Cell inner membrane</location>
        <topology evidence="1">Multi-pass membrane protein</topology>
    </subcellularLocation>
</comment>
<protein>
    <recommendedName>
        <fullName evidence="4">non-specific protein-tyrosine kinase</fullName>
        <ecNumber evidence="4">2.7.10.2</ecNumber>
    </recommendedName>
</protein>
<accession>A0A9X1QH70</accession>
<keyword evidence="8 17" id="KW-0812">Transmembrane</keyword>